<feature type="region of interest" description="Disordered" evidence="1">
    <location>
        <begin position="1"/>
        <end position="23"/>
    </location>
</feature>
<dbReference type="EMBL" id="CAJVRM010000695">
    <property type="protein sequence ID" value="CAG8982881.1"/>
    <property type="molecule type" value="Genomic_DNA"/>
</dbReference>
<dbReference type="AlphaFoldDB" id="A0A9N9M4E7"/>
<proteinExistence type="predicted"/>
<keyword evidence="3" id="KW-1185">Reference proteome</keyword>
<evidence type="ECO:0000256" key="1">
    <source>
        <dbReference type="SAM" id="MobiDB-lite"/>
    </source>
</evidence>
<evidence type="ECO:0000313" key="3">
    <source>
        <dbReference type="Proteomes" id="UP000701801"/>
    </source>
</evidence>
<evidence type="ECO:0000313" key="2">
    <source>
        <dbReference type="EMBL" id="CAG8982881.1"/>
    </source>
</evidence>
<accession>A0A9N9M4E7</accession>
<feature type="compositionally biased region" description="Acidic residues" evidence="1">
    <location>
        <begin position="62"/>
        <end position="74"/>
    </location>
</feature>
<feature type="region of interest" description="Disordered" evidence="1">
    <location>
        <begin position="50"/>
        <end position="81"/>
    </location>
</feature>
<sequence length="81" mass="8701">MTTRTHPHPGSVDSLETRRRPLQAGDMVFLRGRKGDDGGPELEFALAFAEVGAPPDASPDPAADDGDDKDDEHDDPFPVAF</sequence>
<organism evidence="2 3">
    <name type="scientific">Hymenoscyphus albidus</name>
    <dbReference type="NCBI Taxonomy" id="595503"/>
    <lineage>
        <taxon>Eukaryota</taxon>
        <taxon>Fungi</taxon>
        <taxon>Dikarya</taxon>
        <taxon>Ascomycota</taxon>
        <taxon>Pezizomycotina</taxon>
        <taxon>Leotiomycetes</taxon>
        <taxon>Helotiales</taxon>
        <taxon>Helotiaceae</taxon>
        <taxon>Hymenoscyphus</taxon>
    </lineage>
</organism>
<name>A0A9N9M4E7_9HELO</name>
<gene>
    <name evidence="2" type="ORF">HYALB_00002897</name>
</gene>
<reference evidence="2" key="1">
    <citation type="submission" date="2021-07" db="EMBL/GenBank/DDBJ databases">
        <authorList>
            <person name="Durling M."/>
        </authorList>
    </citation>
    <scope>NUCLEOTIDE SEQUENCE</scope>
</reference>
<comment type="caution">
    <text evidence="2">The sequence shown here is derived from an EMBL/GenBank/DDBJ whole genome shotgun (WGS) entry which is preliminary data.</text>
</comment>
<dbReference type="Proteomes" id="UP000701801">
    <property type="component" value="Unassembled WGS sequence"/>
</dbReference>
<protein>
    <submittedName>
        <fullName evidence="2">Uncharacterized protein</fullName>
    </submittedName>
</protein>